<keyword evidence="1" id="KW-0472">Membrane</keyword>
<evidence type="ECO:0000256" key="1">
    <source>
        <dbReference type="SAM" id="Phobius"/>
    </source>
</evidence>
<name>A0A3G4ZSG8_9VIRU</name>
<keyword evidence="1" id="KW-1133">Transmembrane helix</keyword>
<sequence length="146" mass="16897">MRTSRSIIYKLSITVMICAIIFGSYIYISSLDAPKYEEYDMTVVEIDILSTNKLIYNSVFITYKYIDNNDTIIQCQPINLGSCNNYNQIYLDIHDKFPIYSENKMYIMKDKNDICLFQPINYIEQIKLCIGTFTISSSIALLLAMG</sequence>
<dbReference type="EMBL" id="MK072067">
    <property type="protein sequence ID" value="AYV77835.1"/>
    <property type="molecule type" value="Genomic_DNA"/>
</dbReference>
<proteinExistence type="predicted"/>
<keyword evidence="1" id="KW-0812">Transmembrane</keyword>
<evidence type="ECO:0000313" key="2">
    <source>
        <dbReference type="EMBL" id="AYV77835.1"/>
    </source>
</evidence>
<protein>
    <submittedName>
        <fullName evidence="2">Uncharacterized protein</fullName>
    </submittedName>
</protein>
<accession>A0A3G4ZSG8</accession>
<organism evidence="2">
    <name type="scientific">Edafosvirus sp</name>
    <dbReference type="NCBI Taxonomy" id="2487765"/>
    <lineage>
        <taxon>Viruses</taxon>
        <taxon>Varidnaviria</taxon>
        <taxon>Bamfordvirae</taxon>
        <taxon>Nucleocytoviricota</taxon>
        <taxon>Megaviricetes</taxon>
        <taxon>Imitervirales</taxon>
        <taxon>Mimiviridae</taxon>
        <taxon>Klosneuvirinae</taxon>
    </lineage>
</organism>
<reference evidence="2" key="1">
    <citation type="submission" date="2018-10" db="EMBL/GenBank/DDBJ databases">
        <title>Hidden diversity of soil giant viruses.</title>
        <authorList>
            <person name="Schulz F."/>
            <person name="Alteio L."/>
            <person name="Goudeau D."/>
            <person name="Ryan E.M."/>
            <person name="Malmstrom R.R."/>
            <person name="Blanchard J."/>
            <person name="Woyke T."/>
        </authorList>
    </citation>
    <scope>NUCLEOTIDE SEQUENCE</scope>
    <source>
        <strain evidence="2">EDV1</strain>
    </source>
</reference>
<feature type="transmembrane region" description="Helical" evidence="1">
    <location>
        <begin position="7"/>
        <end position="28"/>
    </location>
</feature>
<gene>
    <name evidence="2" type="ORF">Edafosvirus2_14</name>
</gene>